<dbReference type="SUPFAM" id="SSF159042">
    <property type="entry name" value="Plus3-like"/>
    <property type="match status" value="1"/>
</dbReference>
<reference evidence="1 2" key="1">
    <citation type="submission" date="2008-07" db="EMBL/GenBank/DDBJ databases">
        <authorList>
            <person name="El-Sayed N."/>
            <person name="Caler E."/>
            <person name="Inman J."/>
            <person name="Amedeo P."/>
            <person name="Hass B."/>
            <person name="Wortman J."/>
        </authorList>
    </citation>
    <scope>NUCLEOTIDE SEQUENCE [LARGE SCALE GENOMIC DNA]</scope>
    <source>
        <strain evidence="2">ATCC 50983 / TXsc</strain>
    </source>
</reference>
<dbReference type="EMBL" id="GG680605">
    <property type="protein sequence ID" value="EER06545.1"/>
    <property type="molecule type" value="Genomic_DNA"/>
</dbReference>
<gene>
    <name evidence="1" type="ORF">Pmar_PMAR017891</name>
</gene>
<dbReference type="RefSeq" id="XP_002774729.1">
    <property type="nucleotide sequence ID" value="XM_002774683.1"/>
</dbReference>
<proteinExistence type="predicted"/>
<sequence>MGSSRSYMMAEITGLKALDKPVQVRIPTTNGAIKVMTLHHNLAIRLLSGVAAMVPVTCLSNQPISEVELQLWTAAVGPDHAQEVALSAPKKIKELQEGRRFEWTSENIDKYIAKKHGGQSV</sequence>
<name>C5L9P8_PERM5</name>
<dbReference type="GeneID" id="9055672"/>
<evidence type="ECO:0000313" key="2">
    <source>
        <dbReference type="Proteomes" id="UP000007800"/>
    </source>
</evidence>
<accession>C5L9P8</accession>
<dbReference type="InParanoid" id="C5L9P8"/>
<feature type="non-terminal residue" evidence="1">
    <location>
        <position position="121"/>
    </location>
</feature>
<dbReference type="GO" id="GO:0003677">
    <property type="term" value="F:DNA binding"/>
    <property type="evidence" value="ECO:0007669"/>
    <property type="project" value="InterPro"/>
</dbReference>
<evidence type="ECO:0000313" key="1">
    <source>
        <dbReference type="EMBL" id="EER06545.1"/>
    </source>
</evidence>
<keyword evidence="2" id="KW-1185">Reference proteome</keyword>
<dbReference type="InterPro" id="IPR036128">
    <property type="entry name" value="Plus3-like_sf"/>
</dbReference>
<organism evidence="2">
    <name type="scientific">Perkinsus marinus (strain ATCC 50983 / TXsc)</name>
    <dbReference type="NCBI Taxonomy" id="423536"/>
    <lineage>
        <taxon>Eukaryota</taxon>
        <taxon>Sar</taxon>
        <taxon>Alveolata</taxon>
        <taxon>Perkinsozoa</taxon>
        <taxon>Perkinsea</taxon>
        <taxon>Perkinsida</taxon>
        <taxon>Perkinsidae</taxon>
        <taxon>Perkinsus</taxon>
    </lineage>
</organism>
<dbReference type="Gene3D" id="3.90.70.200">
    <property type="entry name" value="Plus-3 domain"/>
    <property type="match status" value="1"/>
</dbReference>
<dbReference type="Proteomes" id="UP000007800">
    <property type="component" value="Unassembled WGS sequence"/>
</dbReference>
<dbReference type="AlphaFoldDB" id="C5L9P8"/>
<protein>
    <submittedName>
        <fullName evidence="1">Uncharacterized protein</fullName>
    </submittedName>
</protein>